<dbReference type="OrthoDB" id="9795104at2"/>
<dbReference type="EMBL" id="SDWV01000002">
    <property type="protein sequence ID" value="RYC14313.1"/>
    <property type="molecule type" value="Genomic_DNA"/>
</dbReference>
<dbReference type="InterPro" id="IPR019251">
    <property type="entry name" value="DUF2231_TM"/>
</dbReference>
<evidence type="ECO:0000259" key="1">
    <source>
        <dbReference type="Pfam" id="PF09990"/>
    </source>
</evidence>
<reference evidence="2 3" key="1">
    <citation type="submission" date="2019-01" db="EMBL/GenBank/DDBJ databases">
        <title>Novel species of Nocardioides.</title>
        <authorList>
            <person name="Liu Q."/>
            <person name="X Y.-H."/>
        </authorList>
    </citation>
    <scope>NUCLEOTIDE SEQUENCE [LARGE SCALE GENOMIC DNA]</scope>
    <source>
        <strain evidence="2 3">HLT2-9</strain>
    </source>
</reference>
<feature type="domain" description="DUF2231" evidence="1">
    <location>
        <begin position="49"/>
        <end position="174"/>
    </location>
</feature>
<organism evidence="2 3">
    <name type="scientific">Nocardioides zhouii</name>
    <dbReference type="NCBI Taxonomy" id="1168729"/>
    <lineage>
        <taxon>Bacteria</taxon>
        <taxon>Bacillati</taxon>
        <taxon>Actinomycetota</taxon>
        <taxon>Actinomycetes</taxon>
        <taxon>Propionibacteriales</taxon>
        <taxon>Nocardioidaceae</taxon>
        <taxon>Nocardioides</taxon>
    </lineage>
</organism>
<protein>
    <submittedName>
        <fullName evidence="2">(2Fe-2S)-binding protein</fullName>
    </submittedName>
</protein>
<evidence type="ECO:0000313" key="3">
    <source>
        <dbReference type="Proteomes" id="UP000291101"/>
    </source>
</evidence>
<evidence type="ECO:0000313" key="2">
    <source>
        <dbReference type="EMBL" id="RYC14313.1"/>
    </source>
</evidence>
<dbReference type="Pfam" id="PF09990">
    <property type="entry name" value="DUF2231"/>
    <property type="match status" value="1"/>
</dbReference>
<name>A0A4Q2T7W6_9ACTN</name>
<comment type="caution">
    <text evidence="2">The sequence shown here is derived from an EMBL/GenBank/DDBJ whole genome shotgun (WGS) entry which is preliminary data.</text>
</comment>
<gene>
    <name evidence="2" type="ORF">EUA94_03145</name>
</gene>
<dbReference type="Proteomes" id="UP000291101">
    <property type="component" value="Unassembled WGS sequence"/>
</dbReference>
<proteinExistence type="predicted"/>
<dbReference type="AlphaFoldDB" id="A0A4Q2T7W6"/>
<sequence length="181" mass="18777">MDTPRLVGWTRSLQDTTALDGVVRLIEPLVDVAFASGKRGEVLRGDWLGHAVHPVLTDVVLGTWGSATILDLIGGRDSQAAAQRLLGVSLLAVGPTAWSGWAEWASAPDRDKRVGVVHAVTNGAAAAIFASSWLARRRGEHAVGVRRSLAGAAMATVGGYLGGHLAASRKVGTHDAAFDAG</sequence>
<dbReference type="RefSeq" id="WP_129424570.1">
    <property type="nucleotide sequence ID" value="NZ_SDWV01000002.1"/>
</dbReference>
<keyword evidence="3" id="KW-1185">Reference proteome</keyword>
<accession>A0A4Q2T7W6</accession>